<protein>
    <submittedName>
        <fullName evidence="7">Recombinase family protein</fullName>
    </submittedName>
</protein>
<comment type="caution">
    <text evidence="7">The sequence shown here is derived from an EMBL/GenBank/DDBJ whole genome shotgun (WGS) entry which is preliminary data.</text>
</comment>
<dbReference type="Proteomes" id="UP000615580">
    <property type="component" value="Unassembled WGS sequence"/>
</dbReference>
<evidence type="ECO:0000256" key="2">
    <source>
        <dbReference type="ARBA" id="ARBA00023125"/>
    </source>
</evidence>
<dbReference type="CDD" id="cd03768">
    <property type="entry name" value="SR_ResInv"/>
    <property type="match status" value="1"/>
</dbReference>
<proteinExistence type="predicted"/>
<dbReference type="PROSITE" id="PS00398">
    <property type="entry name" value="RECOMBINASES_2"/>
    <property type="match status" value="1"/>
</dbReference>
<feature type="region of interest" description="Disordered" evidence="5">
    <location>
        <begin position="129"/>
        <end position="148"/>
    </location>
</feature>
<dbReference type="Pfam" id="PF00239">
    <property type="entry name" value="Resolvase"/>
    <property type="match status" value="1"/>
</dbReference>
<dbReference type="PANTHER" id="PTHR30461:SF2">
    <property type="entry name" value="SERINE RECOMBINASE PINE-RELATED"/>
    <property type="match status" value="1"/>
</dbReference>
<dbReference type="PANTHER" id="PTHR30461">
    <property type="entry name" value="DNA-INVERTASE FROM LAMBDOID PROPHAGE"/>
    <property type="match status" value="1"/>
</dbReference>
<dbReference type="PROSITE" id="PS51736">
    <property type="entry name" value="RECOMBINASES_3"/>
    <property type="match status" value="1"/>
</dbReference>
<dbReference type="PROSITE" id="PS00397">
    <property type="entry name" value="RECOMBINASES_1"/>
    <property type="match status" value="1"/>
</dbReference>
<evidence type="ECO:0000256" key="5">
    <source>
        <dbReference type="SAM" id="MobiDB-lite"/>
    </source>
</evidence>
<keyword evidence="8" id="KW-1185">Reference proteome</keyword>
<evidence type="ECO:0000313" key="7">
    <source>
        <dbReference type="EMBL" id="MBG9353425.1"/>
    </source>
</evidence>
<evidence type="ECO:0000256" key="3">
    <source>
        <dbReference type="ARBA" id="ARBA00023172"/>
    </source>
</evidence>
<dbReference type="EMBL" id="JADQUG010000004">
    <property type="protein sequence ID" value="MBG9353425.1"/>
    <property type="molecule type" value="Genomic_DNA"/>
</dbReference>
<evidence type="ECO:0000313" key="8">
    <source>
        <dbReference type="Proteomes" id="UP000615580"/>
    </source>
</evidence>
<feature type="domain" description="Resolvase/invertase-type recombinase catalytic" evidence="6">
    <location>
        <begin position="1"/>
        <end position="134"/>
    </location>
</feature>
<evidence type="ECO:0000256" key="4">
    <source>
        <dbReference type="PROSITE-ProRule" id="PRU10137"/>
    </source>
</evidence>
<dbReference type="SUPFAM" id="SSF53041">
    <property type="entry name" value="Resolvase-like"/>
    <property type="match status" value="1"/>
</dbReference>
<dbReference type="InterPro" id="IPR050639">
    <property type="entry name" value="SSR_resolvase"/>
</dbReference>
<evidence type="ECO:0000259" key="6">
    <source>
        <dbReference type="PROSITE" id="PS51736"/>
    </source>
</evidence>
<dbReference type="Gene3D" id="3.40.50.1390">
    <property type="entry name" value="Resolvase, N-terminal catalytic domain"/>
    <property type="match status" value="1"/>
</dbReference>
<feature type="active site" description="O-(5'-phospho-DNA)-serine intermediate" evidence="4">
    <location>
        <position position="9"/>
    </location>
</feature>
<keyword evidence="3" id="KW-0233">DNA recombination</keyword>
<reference evidence="7 8" key="1">
    <citation type="journal article" date="2020" name="J. Clin. Microbiol.">
        <title>Assessing the Genetic Diversity of Austrian Corynebacterium diphtheriae Clinical Isolates, 2011-2019.</title>
        <authorList>
            <person name="Schaeffer J."/>
            <person name="Huhulescu S."/>
            <person name="Stoeger A."/>
            <person name="Allerberger F."/>
            <person name="Ruppitsch W."/>
        </authorList>
    </citation>
    <scope>NUCLEOTIDE SEQUENCE [LARGE SCALE GENOMIC DNA]</scope>
    <source>
        <strain evidence="7 8">04-17</strain>
    </source>
</reference>
<organism evidence="7 8">
    <name type="scientific">Corynebacterium belfantii</name>
    <dbReference type="NCBI Taxonomy" id="2014537"/>
    <lineage>
        <taxon>Bacteria</taxon>
        <taxon>Bacillati</taxon>
        <taxon>Actinomycetota</taxon>
        <taxon>Actinomycetes</taxon>
        <taxon>Mycobacteriales</taxon>
        <taxon>Corynebacteriaceae</taxon>
        <taxon>Corynebacterium</taxon>
    </lineage>
</organism>
<sequence>MIIGYARVSTDLQKEDLQVDALQSAGAEKIFIDHSSGAARARPELEALLAHLRPGDVVVVWRLDRLGRSVQHLIEIMADLQERGVEFKSLHEQIDTTTPMGRFTFHLFAALAEFERDLIRSRTHAGLAAARSRGRVGGQEAGSEPAAS</sequence>
<dbReference type="InterPro" id="IPR006119">
    <property type="entry name" value="Resolv_N"/>
</dbReference>
<dbReference type="RefSeq" id="WP_088267340.1">
    <property type="nucleotide sequence ID" value="NZ_CBCSFR010000035.1"/>
</dbReference>
<gene>
    <name evidence="7" type="ORF">I4J41_02025</name>
</gene>
<evidence type="ECO:0000256" key="1">
    <source>
        <dbReference type="ARBA" id="ARBA00022908"/>
    </source>
</evidence>
<keyword evidence="1" id="KW-0229">DNA integration</keyword>
<keyword evidence="2" id="KW-0238">DNA-binding</keyword>
<dbReference type="InterPro" id="IPR036162">
    <property type="entry name" value="Resolvase-like_N_sf"/>
</dbReference>
<dbReference type="SMART" id="SM00857">
    <property type="entry name" value="Resolvase"/>
    <property type="match status" value="1"/>
</dbReference>
<dbReference type="InterPro" id="IPR006118">
    <property type="entry name" value="Recombinase_CS"/>
</dbReference>
<name>A0ABS0LAJ4_9CORY</name>
<accession>A0ABS0LAJ4</accession>